<evidence type="ECO:0000256" key="1">
    <source>
        <dbReference type="ARBA" id="ARBA00022734"/>
    </source>
</evidence>
<dbReference type="Gene3D" id="3.10.100.10">
    <property type="entry name" value="Mannose-Binding Protein A, subunit A"/>
    <property type="match status" value="1"/>
</dbReference>
<evidence type="ECO:0000259" key="3">
    <source>
        <dbReference type="PROSITE" id="PS50041"/>
    </source>
</evidence>
<dbReference type="SMART" id="SM00034">
    <property type="entry name" value="CLECT"/>
    <property type="match status" value="1"/>
</dbReference>
<protein>
    <recommendedName>
        <fullName evidence="3">C-type lectin domain-containing protein</fullName>
    </recommendedName>
</protein>
<dbReference type="InterPro" id="IPR016186">
    <property type="entry name" value="C-type_lectin-like/link_sf"/>
</dbReference>
<feature type="region of interest" description="Disordered" evidence="2">
    <location>
        <begin position="204"/>
        <end position="230"/>
    </location>
</feature>
<dbReference type="GO" id="GO:0005615">
    <property type="term" value="C:extracellular space"/>
    <property type="evidence" value="ECO:0007669"/>
    <property type="project" value="TreeGrafter"/>
</dbReference>
<keyword evidence="5" id="KW-1185">Reference proteome</keyword>
<accession>A0AAV2QDT0</accession>
<gene>
    <name evidence="4" type="ORF">MNOR_LOCUS10054</name>
</gene>
<dbReference type="AlphaFoldDB" id="A0AAV2QDT0"/>
<evidence type="ECO:0000256" key="2">
    <source>
        <dbReference type="SAM" id="MobiDB-lite"/>
    </source>
</evidence>
<dbReference type="EMBL" id="CAXKWB010004995">
    <property type="protein sequence ID" value="CAL4076106.1"/>
    <property type="molecule type" value="Genomic_DNA"/>
</dbReference>
<evidence type="ECO:0000313" key="4">
    <source>
        <dbReference type="EMBL" id="CAL4076106.1"/>
    </source>
</evidence>
<dbReference type="CDD" id="cd00037">
    <property type="entry name" value="CLECT"/>
    <property type="match status" value="1"/>
</dbReference>
<dbReference type="InterPro" id="IPR001304">
    <property type="entry name" value="C-type_lectin-like"/>
</dbReference>
<dbReference type="InterPro" id="IPR051663">
    <property type="entry name" value="CLec_Tetranectin-domain"/>
</dbReference>
<sequence>MGAVVRHLDINIHQDAAAHCIFLGGETIIGSICLMFSTDTRNFADAKEACVLKGGRLATISQDPQAVIDYVLQYYGGQAIWVGASDIVTDGSWTWTNGQAVDNNFPWNNNEPNGRGNENCLATWGQGYNDYTCGSGLKYICELGNGNFIGTKNAVLTKLKKLPGSIMVNGSYFENGENLAGVMSRPSTLGGDMTSGRIDHMLSSAEGSTSMSEEGEEVEVKEVMEKKMEE</sequence>
<evidence type="ECO:0000313" key="5">
    <source>
        <dbReference type="Proteomes" id="UP001497623"/>
    </source>
</evidence>
<dbReference type="PROSITE" id="PS50041">
    <property type="entry name" value="C_TYPE_LECTIN_2"/>
    <property type="match status" value="1"/>
</dbReference>
<dbReference type="InterPro" id="IPR016187">
    <property type="entry name" value="CTDL_fold"/>
</dbReference>
<feature type="compositionally biased region" description="Basic and acidic residues" evidence="2">
    <location>
        <begin position="218"/>
        <end position="230"/>
    </location>
</feature>
<dbReference type="PANTHER" id="PTHR22799:SF6">
    <property type="entry name" value="C-TYPE LECTIN DOMAIN FAMILY 4 MEMBER M-LIKE"/>
    <property type="match status" value="1"/>
</dbReference>
<dbReference type="Proteomes" id="UP001497623">
    <property type="component" value="Unassembled WGS sequence"/>
</dbReference>
<dbReference type="Pfam" id="PF00059">
    <property type="entry name" value="Lectin_C"/>
    <property type="match status" value="1"/>
</dbReference>
<reference evidence="4 5" key="1">
    <citation type="submission" date="2024-05" db="EMBL/GenBank/DDBJ databases">
        <authorList>
            <person name="Wallberg A."/>
        </authorList>
    </citation>
    <scope>NUCLEOTIDE SEQUENCE [LARGE SCALE GENOMIC DNA]</scope>
</reference>
<dbReference type="PANTHER" id="PTHR22799">
    <property type="entry name" value="TETRANECTIN-RELATED"/>
    <property type="match status" value="1"/>
</dbReference>
<comment type="caution">
    <text evidence="4">The sequence shown here is derived from an EMBL/GenBank/DDBJ whole genome shotgun (WGS) entry which is preliminary data.</text>
</comment>
<dbReference type="SUPFAM" id="SSF56436">
    <property type="entry name" value="C-type lectin-like"/>
    <property type="match status" value="1"/>
</dbReference>
<feature type="non-terminal residue" evidence="4">
    <location>
        <position position="230"/>
    </location>
</feature>
<keyword evidence="1" id="KW-0430">Lectin</keyword>
<name>A0AAV2QDT0_MEGNR</name>
<organism evidence="4 5">
    <name type="scientific">Meganyctiphanes norvegica</name>
    <name type="common">Northern krill</name>
    <name type="synonym">Thysanopoda norvegica</name>
    <dbReference type="NCBI Taxonomy" id="48144"/>
    <lineage>
        <taxon>Eukaryota</taxon>
        <taxon>Metazoa</taxon>
        <taxon>Ecdysozoa</taxon>
        <taxon>Arthropoda</taxon>
        <taxon>Crustacea</taxon>
        <taxon>Multicrustacea</taxon>
        <taxon>Malacostraca</taxon>
        <taxon>Eumalacostraca</taxon>
        <taxon>Eucarida</taxon>
        <taxon>Euphausiacea</taxon>
        <taxon>Euphausiidae</taxon>
        <taxon>Meganyctiphanes</taxon>
    </lineage>
</organism>
<dbReference type="GO" id="GO:0030246">
    <property type="term" value="F:carbohydrate binding"/>
    <property type="evidence" value="ECO:0007669"/>
    <property type="project" value="UniProtKB-KW"/>
</dbReference>
<proteinExistence type="predicted"/>
<feature type="domain" description="C-type lectin" evidence="3">
    <location>
        <begin position="29"/>
        <end position="142"/>
    </location>
</feature>